<gene>
    <name evidence="2" type="ORF">AW0309160_01393</name>
</gene>
<dbReference type="EMBL" id="LR721750">
    <property type="protein sequence ID" value="VVV04010.1"/>
    <property type="molecule type" value="Genomic_DNA"/>
</dbReference>
<sequence length="278" mass="31170">MASRYVKPTDLALLWGRAGGSCSICKVNLLKELPLSGNVNLGEKAHIIPHSKNGPRGEGEREGESTYENLILLCGYHHKEIDRAEKDYPRSRLLEIKGKHESFVRESIDGFEQEKLISNILSRIEVEGAPKVVPVLLVQGSSHRSFSDIVPKFIQIIFGGSFGYYRVAVDFKNIGSKRAERVTIRITAKHSTIPKGYTFSTNTHITKNSTPSSVELEIECGPLNVGEWQSNPAQFYLNYRRETPGDCSYIEISKVEFDYYLTCDNNELIEGTLKIANA</sequence>
<protein>
    <recommendedName>
        <fullName evidence="1">HNH nuclease domain-containing protein</fullName>
    </recommendedName>
</protein>
<proteinExistence type="predicted"/>
<evidence type="ECO:0000259" key="1">
    <source>
        <dbReference type="Pfam" id="PF13391"/>
    </source>
</evidence>
<dbReference type="InterPro" id="IPR003615">
    <property type="entry name" value="HNH_nuc"/>
</dbReference>
<reference evidence="2" key="1">
    <citation type="submission" date="2019-09" db="EMBL/GenBank/DDBJ databases">
        <authorList>
            <person name="Hjerde E."/>
        </authorList>
    </citation>
    <scope>NUCLEOTIDE SEQUENCE</scope>
    <source>
        <strain evidence="2">06/09/160</strain>
    </source>
</reference>
<name>A0A5Q4ZI52_9GAMM</name>
<feature type="domain" description="HNH nuclease" evidence="1">
    <location>
        <begin position="22"/>
        <end position="83"/>
    </location>
</feature>
<dbReference type="AlphaFoldDB" id="A0A5Q4ZI52"/>
<evidence type="ECO:0000313" key="2">
    <source>
        <dbReference type="EMBL" id="VVV04010.1"/>
    </source>
</evidence>
<accession>A0A5Q4ZI52</accession>
<organism evidence="2">
    <name type="scientific">Aliivibrio wodanis</name>
    <dbReference type="NCBI Taxonomy" id="80852"/>
    <lineage>
        <taxon>Bacteria</taxon>
        <taxon>Pseudomonadati</taxon>
        <taxon>Pseudomonadota</taxon>
        <taxon>Gammaproteobacteria</taxon>
        <taxon>Vibrionales</taxon>
        <taxon>Vibrionaceae</taxon>
        <taxon>Aliivibrio</taxon>
    </lineage>
</organism>
<dbReference type="CDD" id="cd00085">
    <property type="entry name" value="HNHc"/>
    <property type="match status" value="1"/>
</dbReference>
<dbReference type="Pfam" id="PF13391">
    <property type="entry name" value="HNH_2"/>
    <property type="match status" value="1"/>
</dbReference>